<proteinExistence type="predicted"/>
<protein>
    <recommendedName>
        <fullName evidence="3">Retrotransposon Copia-like N-terminal domain-containing protein</fullName>
    </recommendedName>
</protein>
<dbReference type="Pfam" id="PF14223">
    <property type="entry name" value="Retrotran_gag_2"/>
    <property type="match status" value="1"/>
</dbReference>
<gene>
    <name evidence="1" type="ORF">F511_25855</name>
</gene>
<sequence>MVAAIKLNSTNYLPWRRQIMHMAECFDLMGFLDGSAVAPSPTITSQAGLHSPNTAYTAWKMKDRKLLSVLYTSLSEDVASEVIDSSTSREAWVTLEGVFSSVSRQHQLREELLSLRRGSSSVHDYGKKFKLLCDQLNAIGRSVDESDKSHWFLRGLEYAHLLLSPTPDVPEVLDVVTVRRLNYLLGIRIRPPARQRKKNRKGPGDDQYDKFKTNYDIHRMFKRITLLALVPGSNRDYNNPALLGRLR</sequence>
<keyword evidence="2" id="KW-1185">Reference proteome</keyword>
<evidence type="ECO:0000313" key="2">
    <source>
        <dbReference type="Proteomes" id="UP000250235"/>
    </source>
</evidence>
<dbReference type="AlphaFoldDB" id="A0A2Z7CZS8"/>
<dbReference type="PANTHER" id="PTHR47481:SF35">
    <property type="entry name" value="ZINC FINGER, CCHC-TYPE-RELATED"/>
    <property type="match status" value="1"/>
</dbReference>
<dbReference type="PANTHER" id="PTHR47481">
    <property type="match status" value="1"/>
</dbReference>
<dbReference type="EMBL" id="KQ991028">
    <property type="protein sequence ID" value="KZV52603.1"/>
    <property type="molecule type" value="Genomic_DNA"/>
</dbReference>
<name>A0A2Z7CZS8_9LAMI</name>
<evidence type="ECO:0008006" key="3">
    <source>
        <dbReference type="Google" id="ProtNLM"/>
    </source>
</evidence>
<organism evidence="1 2">
    <name type="scientific">Dorcoceras hygrometricum</name>
    <dbReference type="NCBI Taxonomy" id="472368"/>
    <lineage>
        <taxon>Eukaryota</taxon>
        <taxon>Viridiplantae</taxon>
        <taxon>Streptophyta</taxon>
        <taxon>Embryophyta</taxon>
        <taxon>Tracheophyta</taxon>
        <taxon>Spermatophyta</taxon>
        <taxon>Magnoliopsida</taxon>
        <taxon>eudicotyledons</taxon>
        <taxon>Gunneridae</taxon>
        <taxon>Pentapetalae</taxon>
        <taxon>asterids</taxon>
        <taxon>lamiids</taxon>
        <taxon>Lamiales</taxon>
        <taxon>Gesneriaceae</taxon>
        <taxon>Didymocarpoideae</taxon>
        <taxon>Trichosporeae</taxon>
        <taxon>Loxocarpinae</taxon>
        <taxon>Dorcoceras</taxon>
    </lineage>
</organism>
<accession>A0A2Z7CZS8</accession>
<reference evidence="1 2" key="1">
    <citation type="journal article" date="2015" name="Proc. Natl. Acad. Sci. U.S.A.">
        <title>The resurrection genome of Boea hygrometrica: A blueprint for survival of dehydration.</title>
        <authorList>
            <person name="Xiao L."/>
            <person name="Yang G."/>
            <person name="Zhang L."/>
            <person name="Yang X."/>
            <person name="Zhao S."/>
            <person name="Ji Z."/>
            <person name="Zhou Q."/>
            <person name="Hu M."/>
            <person name="Wang Y."/>
            <person name="Chen M."/>
            <person name="Xu Y."/>
            <person name="Jin H."/>
            <person name="Xiao X."/>
            <person name="Hu G."/>
            <person name="Bao F."/>
            <person name="Hu Y."/>
            <person name="Wan P."/>
            <person name="Li L."/>
            <person name="Deng X."/>
            <person name="Kuang T."/>
            <person name="Xiang C."/>
            <person name="Zhu J.K."/>
            <person name="Oliver M.J."/>
            <person name="He Y."/>
        </authorList>
    </citation>
    <scope>NUCLEOTIDE SEQUENCE [LARGE SCALE GENOMIC DNA]</scope>
    <source>
        <strain evidence="2">cv. XS01</strain>
    </source>
</reference>
<evidence type="ECO:0000313" key="1">
    <source>
        <dbReference type="EMBL" id="KZV52603.1"/>
    </source>
</evidence>
<dbReference type="Proteomes" id="UP000250235">
    <property type="component" value="Unassembled WGS sequence"/>
</dbReference>
<dbReference type="OrthoDB" id="1845088at2759"/>